<feature type="transmembrane region" description="Helical" evidence="6">
    <location>
        <begin position="111"/>
        <end position="132"/>
    </location>
</feature>
<comment type="caution">
    <text evidence="7">The sequence shown here is derived from an EMBL/GenBank/DDBJ whole genome shotgun (WGS) entry which is preliminary data.</text>
</comment>
<feature type="transmembrane region" description="Helical" evidence="6">
    <location>
        <begin position="179"/>
        <end position="197"/>
    </location>
</feature>
<evidence type="ECO:0000256" key="3">
    <source>
        <dbReference type="ARBA" id="ARBA00022692"/>
    </source>
</evidence>
<feature type="transmembrane region" description="Helical" evidence="6">
    <location>
        <begin position="84"/>
        <end position="105"/>
    </location>
</feature>
<reference evidence="7" key="1">
    <citation type="journal article" date="2021" name="PeerJ">
        <title>Extensive microbial diversity within the chicken gut microbiome revealed by metagenomics and culture.</title>
        <authorList>
            <person name="Gilroy R."/>
            <person name="Ravi A."/>
            <person name="Getino M."/>
            <person name="Pursley I."/>
            <person name="Horton D.L."/>
            <person name="Alikhan N.F."/>
            <person name="Baker D."/>
            <person name="Gharbi K."/>
            <person name="Hall N."/>
            <person name="Watson M."/>
            <person name="Adriaenssens E.M."/>
            <person name="Foster-Nyarko E."/>
            <person name="Jarju S."/>
            <person name="Secka A."/>
            <person name="Antonio M."/>
            <person name="Oren A."/>
            <person name="Chaudhuri R.R."/>
            <person name="La Ragione R."/>
            <person name="Hildebrand F."/>
            <person name="Pallen M.J."/>
        </authorList>
    </citation>
    <scope>NUCLEOTIDE SEQUENCE</scope>
    <source>
        <strain evidence="7">1277</strain>
    </source>
</reference>
<dbReference type="PANTHER" id="PTHR33545">
    <property type="entry name" value="UPF0750 MEMBRANE PROTEIN YITT-RELATED"/>
    <property type="match status" value="1"/>
</dbReference>
<proteinExistence type="predicted"/>
<comment type="subcellular location">
    <subcellularLocation>
        <location evidence="1">Cell membrane</location>
        <topology evidence="1">Multi-pass membrane protein</topology>
    </subcellularLocation>
</comment>
<evidence type="ECO:0000256" key="1">
    <source>
        <dbReference type="ARBA" id="ARBA00004651"/>
    </source>
</evidence>
<sequence length="220" mass="23687">MKKNNFITTAKEYILLTLGVILVAFGIQYFYAPNEIAGGGLSGMALVISHYIPKLSVGTIILIGNLILFAISFILVGGDFGFKTIYASFMLSFVMDFMEKILHSYALTTNMFLVIILGTIIIATGLGIAFAINASTGGTDILAKILNKYSTFNIGISLLLVDLFVVVCGGVTFGLDKGIYSLIAVIVNGLLVDLVIAKIDKVKSNNKIEDKKQLKNEQAS</sequence>
<dbReference type="EMBL" id="DYUB01000311">
    <property type="protein sequence ID" value="HJG97420.1"/>
    <property type="molecule type" value="Genomic_DNA"/>
</dbReference>
<keyword evidence="2" id="KW-1003">Cell membrane</keyword>
<accession>A0A921T111</accession>
<dbReference type="Pfam" id="PF02588">
    <property type="entry name" value="YitT_membrane"/>
    <property type="match status" value="1"/>
</dbReference>
<dbReference type="AlphaFoldDB" id="A0A921T111"/>
<keyword evidence="5 6" id="KW-0472">Membrane</keyword>
<evidence type="ECO:0000256" key="5">
    <source>
        <dbReference type="ARBA" id="ARBA00023136"/>
    </source>
</evidence>
<dbReference type="GO" id="GO:0005886">
    <property type="term" value="C:plasma membrane"/>
    <property type="evidence" value="ECO:0007669"/>
    <property type="project" value="UniProtKB-SubCell"/>
</dbReference>
<evidence type="ECO:0000313" key="7">
    <source>
        <dbReference type="EMBL" id="HJG97420.1"/>
    </source>
</evidence>
<dbReference type="InterPro" id="IPR051461">
    <property type="entry name" value="UPF0750_membrane"/>
</dbReference>
<keyword evidence="3 6" id="KW-0812">Transmembrane</keyword>
<evidence type="ECO:0000256" key="2">
    <source>
        <dbReference type="ARBA" id="ARBA00022475"/>
    </source>
</evidence>
<reference evidence="7" key="2">
    <citation type="submission" date="2021-09" db="EMBL/GenBank/DDBJ databases">
        <authorList>
            <person name="Gilroy R."/>
        </authorList>
    </citation>
    <scope>NUCLEOTIDE SEQUENCE</scope>
    <source>
        <strain evidence="7">1277</strain>
    </source>
</reference>
<protein>
    <submittedName>
        <fullName evidence="7">YitT family protein</fullName>
    </submittedName>
</protein>
<dbReference type="Proteomes" id="UP000776700">
    <property type="component" value="Unassembled WGS sequence"/>
</dbReference>
<evidence type="ECO:0000313" key="8">
    <source>
        <dbReference type="Proteomes" id="UP000776700"/>
    </source>
</evidence>
<dbReference type="PANTHER" id="PTHR33545:SF5">
    <property type="entry name" value="UPF0750 MEMBRANE PROTEIN YITT"/>
    <property type="match status" value="1"/>
</dbReference>
<dbReference type="InterPro" id="IPR003740">
    <property type="entry name" value="YitT"/>
</dbReference>
<gene>
    <name evidence="7" type="ORF">K8V90_09985</name>
</gene>
<evidence type="ECO:0000256" key="6">
    <source>
        <dbReference type="SAM" id="Phobius"/>
    </source>
</evidence>
<feature type="transmembrane region" description="Helical" evidence="6">
    <location>
        <begin position="152"/>
        <end position="173"/>
    </location>
</feature>
<evidence type="ECO:0000256" key="4">
    <source>
        <dbReference type="ARBA" id="ARBA00022989"/>
    </source>
</evidence>
<feature type="transmembrane region" description="Helical" evidence="6">
    <location>
        <begin position="51"/>
        <end position="77"/>
    </location>
</feature>
<keyword evidence="4 6" id="KW-1133">Transmembrane helix</keyword>
<feature type="transmembrane region" description="Helical" evidence="6">
    <location>
        <begin position="12"/>
        <end position="31"/>
    </location>
</feature>
<organism evidence="7 8">
    <name type="scientific">Romboutsia timonensis</name>
    <dbReference type="NCBI Taxonomy" id="1776391"/>
    <lineage>
        <taxon>Bacteria</taxon>
        <taxon>Bacillati</taxon>
        <taxon>Bacillota</taxon>
        <taxon>Clostridia</taxon>
        <taxon>Peptostreptococcales</taxon>
        <taxon>Peptostreptococcaceae</taxon>
        <taxon>Romboutsia</taxon>
    </lineage>
</organism>
<name>A0A921T111_9FIRM</name>